<keyword evidence="2" id="KW-0479">Metal-binding</keyword>
<name>A0ABN0W1S5_9ACTN</name>
<organism evidence="3 4">
    <name type="scientific">Actinoallomurus spadix</name>
    <dbReference type="NCBI Taxonomy" id="79912"/>
    <lineage>
        <taxon>Bacteria</taxon>
        <taxon>Bacillati</taxon>
        <taxon>Actinomycetota</taxon>
        <taxon>Actinomycetes</taxon>
        <taxon>Streptosporangiales</taxon>
        <taxon>Thermomonosporaceae</taxon>
        <taxon>Actinoallomurus</taxon>
    </lineage>
</organism>
<dbReference type="EMBL" id="BAAABM010000007">
    <property type="protein sequence ID" value="GAA0322513.1"/>
    <property type="molecule type" value="Genomic_DNA"/>
</dbReference>
<keyword evidence="2" id="KW-0349">Heme</keyword>
<dbReference type="Proteomes" id="UP001501822">
    <property type="component" value="Unassembled WGS sequence"/>
</dbReference>
<protein>
    <submittedName>
        <fullName evidence="3">Cytochrome P450</fullName>
    </submittedName>
</protein>
<comment type="caution">
    <text evidence="3">The sequence shown here is derived from an EMBL/GenBank/DDBJ whole genome shotgun (WGS) entry which is preliminary data.</text>
</comment>
<dbReference type="Pfam" id="PF00067">
    <property type="entry name" value="p450"/>
    <property type="match status" value="1"/>
</dbReference>
<dbReference type="PRINTS" id="PR00359">
    <property type="entry name" value="BP450"/>
</dbReference>
<dbReference type="PANTHER" id="PTHR46696:SF1">
    <property type="entry name" value="CYTOCHROME P450 YJIB-RELATED"/>
    <property type="match status" value="1"/>
</dbReference>
<proteinExistence type="inferred from homology"/>
<dbReference type="InterPro" id="IPR002397">
    <property type="entry name" value="Cyt_P450_B"/>
</dbReference>
<dbReference type="PROSITE" id="PS00086">
    <property type="entry name" value="CYTOCHROME_P450"/>
    <property type="match status" value="1"/>
</dbReference>
<dbReference type="InterPro" id="IPR036396">
    <property type="entry name" value="Cyt_P450_sf"/>
</dbReference>
<comment type="similarity">
    <text evidence="1 2">Belongs to the cytochrome P450 family.</text>
</comment>
<dbReference type="CDD" id="cd11029">
    <property type="entry name" value="CYP107-like"/>
    <property type="match status" value="1"/>
</dbReference>
<dbReference type="InterPro" id="IPR001128">
    <property type="entry name" value="Cyt_P450"/>
</dbReference>
<dbReference type="RefSeq" id="WP_252799625.1">
    <property type="nucleotide sequence ID" value="NZ_BAAABM010000007.1"/>
</dbReference>
<keyword evidence="4" id="KW-1185">Reference proteome</keyword>
<sequence>MSQTTTDAVIEGVFDADYMRNPHRILARLRAAGPVHRVITPNGLRVWLVTRHADVRAVLSDPRMSKDMLSADDVIQNSLLHPERSREFDKDLIKYMLNTDPPDHTRLRKLVSKAFTLRRIEQMRPRIEQITDELIAAMPREGVVDLIDALAFPMPITVICEMLGIPTDGRDDIRRWTNEIITTTNPERVLPACEAMIEYLGGLIEERRRRPTTDMLTALIQARDDEDRLDEVELISMIFLLLVAGHETTVNLLGNGTLALLRNPDQLDLLRSDLSLLHGAMEEMVRYDGSFGTATYRYTKEPVDVGGVVIPGRQMVLISLLAANRDPDQFPDPDRFDIRRDTHGHVGFGHGVHYCIGVALARLEGEIAFSRLLRGFPRLRLAVPPEELSWRDSILIHGLTSLPVRLA</sequence>
<dbReference type="Gene3D" id="1.10.630.10">
    <property type="entry name" value="Cytochrome P450"/>
    <property type="match status" value="1"/>
</dbReference>
<keyword evidence="2" id="KW-0503">Monooxygenase</keyword>
<dbReference type="SUPFAM" id="SSF48264">
    <property type="entry name" value="Cytochrome P450"/>
    <property type="match status" value="1"/>
</dbReference>
<dbReference type="InterPro" id="IPR017972">
    <property type="entry name" value="Cyt_P450_CS"/>
</dbReference>
<keyword evidence="2" id="KW-0408">Iron</keyword>
<evidence type="ECO:0000256" key="1">
    <source>
        <dbReference type="ARBA" id="ARBA00010617"/>
    </source>
</evidence>
<dbReference type="PANTHER" id="PTHR46696">
    <property type="entry name" value="P450, PUTATIVE (EUROFUNG)-RELATED"/>
    <property type="match status" value="1"/>
</dbReference>
<gene>
    <name evidence="3" type="ORF">GCM10010151_10430</name>
</gene>
<accession>A0ABN0W1S5</accession>
<keyword evidence="2" id="KW-0560">Oxidoreductase</keyword>
<reference evidence="3 4" key="1">
    <citation type="journal article" date="2019" name="Int. J. Syst. Evol. Microbiol.">
        <title>The Global Catalogue of Microorganisms (GCM) 10K type strain sequencing project: providing services to taxonomists for standard genome sequencing and annotation.</title>
        <authorList>
            <consortium name="The Broad Institute Genomics Platform"/>
            <consortium name="The Broad Institute Genome Sequencing Center for Infectious Disease"/>
            <person name="Wu L."/>
            <person name="Ma J."/>
        </authorList>
    </citation>
    <scope>NUCLEOTIDE SEQUENCE [LARGE SCALE GENOMIC DNA]</scope>
    <source>
        <strain evidence="3 4">JCM 3146</strain>
    </source>
</reference>
<evidence type="ECO:0000256" key="2">
    <source>
        <dbReference type="RuleBase" id="RU000461"/>
    </source>
</evidence>
<evidence type="ECO:0000313" key="3">
    <source>
        <dbReference type="EMBL" id="GAA0322513.1"/>
    </source>
</evidence>
<evidence type="ECO:0000313" key="4">
    <source>
        <dbReference type="Proteomes" id="UP001501822"/>
    </source>
</evidence>